<dbReference type="Pfam" id="PF13692">
    <property type="entry name" value="Glyco_trans_1_4"/>
    <property type="match status" value="1"/>
</dbReference>
<evidence type="ECO:0000313" key="2">
    <source>
        <dbReference type="Proteomes" id="UP000657592"/>
    </source>
</evidence>
<comment type="caution">
    <text evidence="1">The sequence shown here is derived from an EMBL/GenBank/DDBJ whole genome shotgun (WGS) entry which is preliminary data.</text>
</comment>
<sequence length="562" mass="59519">MTAAVAATPAPAGTPAPAAARRHVAVLGAQGREQRDLHANRLAFSRLLDIAESRVRSGRTATALEWCRIAASFAMTNATGQLRSDRLERIVDLAAAALPPSRPAASLAPTGGGARRVLHVLSEAADIGGLTRLAERWIRRAGDSVSSVVLTRQDAVPDPLARAAGSSGGTAVALGALGALTRAARLRRLAEHADVVVCHLQPDDPVAAAAFGSGYAGAPVAVYNHADHLFWLAPTRATAIVDFRRAGAELTTRARGYAASTTELLPLLVPREPTDARRDAVRASLEVGPDDVLVITAARAVKYRDTQLRPRFAELAAAVLDADPRVVLCAVGPEGETDPWPELYARYPGRVRATGPVAGTARHLCAADLYLDPYPFSSLTSLLEAAAWGLPTLTLDGHRGLRRALGVAEFVTSAADRPRDLAALTDRVRALARDPHARAEAGRSARAAHAALVPEEKWATAVQGLYRRLEEAARGGQTVGAEARAATVPEPGDELADYGLALLAVEQRIPLLWTVSGGMGGFDRRDRAEWRARTLAVRLARRCVPGWCDRWQARLLGTAGSA</sequence>
<name>A0A917MNC5_9MICO</name>
<dbReference type="Gene3D" id="3.40.50.2000">
    <property type="entry name" value="Glycogen Phosphorylase B"/>
    <property type="match status" value="1"/>
</dbReference>
<dbReference type="AlphaFoldDB" id="A0A917MNC5"/>
<dbReference type="Proteomes" id="UP000657592">
    <property type="component" value="Unassembled WGS sequence"/>
</dbReference>
<dbReference type="EMBL" id="BMJY01000016">
    <property type="protein sequence ID" value="GGH49035.1"/>
    <property type="molecule type" value="Genomic_DNA"/>
</dbReference>
<reference evidence="1" key="1">
    <citation type="journal article" date="2014" name="Int. J. Syst. Evol. Microbiol.">
        <title>Complete genome sequence of Corynebacterium casei LMG S-19264T (=DSM 44701T), isolated from a smear-ripened cheese.</title>
        <authorList>
            <consortium name="US DOE Joint Genome Institute (JGI-PGF)"/>
            <person name="Walter F."/>
            <person name="Albersmeier A."/>
            <person name="Kalinowski J."/>
            <person name="Ruckert C."/>
        </authorList>
    </citation>
    <scope>NUCLEOTIDE SEQUENCE</scope>
    <source>
        <strain evidence="1">CGMCC 1.15794</strain>
    </source>
</reference>
<protein>
    <submittedName>
        <fullName evidence="1">Uncharacterized protein</fullName>
    </submittedName>
</protein>
<dbReference type="RefSeq" id="WP_188756826.1">
    <property type="nucleotide sequence ID" value="NZ_BMJY01000016.1"/>
</dbReference>
<gene>
    <name evidence="1" type="ORF">GCM10010921_26940</name>
</gene>
<proteinExistence type="predicted"/>
<reference evidence="1" key="2">
    <citation type="submission" date="2020-09" db="EMBL/GenBank/DDBJ databases">
        <authorList>
            <person name="Sun Q."/>
            <person name="Zhou Y."/>
        </authorList>
    </citation>
    <scope>NUCLEOTIDE SEQUENCE</scope>
    <source>
        <strain evidence="1">CGMCC 1.15794</strain>
    </source>
</reference>
<accession>A0A917MNC5</accession>
<dbReference type="SUPFAM" id="SSF53756">
    <property type="entry name" value="UDP-Glycosyltransferase/glycogen phosphorylase"/>
    <property type="match status" value="1"/>
</dbReference>
<evidence type="ECO:0000313" key="1">
    <source>
        <dbReference type="EMBL" id="GGH49035.1"/>
    </source>
</evidence>
<keyword evidence="2" id="KW-1185">Reference proteome</keyword>
<organism evidence="1 2">
    <name type="scientific">Microbacterium album</name>
    <dbReference type="NCBI Taxonomy" id="2053191"/>
    <lineage>
        <taxon>Bacteria</taxon>
        <taxon>Bacillati</taxon>
        <taxon>Actinomycetota</taxon>
        <taxon>Actinomycetes</taxon>
        <taxon>Micrococcales</taxon>
        <taxon>Microbacteriaceae</taxon>
        <taxon>Microbacterium</taxon>
    </lineage>
</organism>